<dbReference type="Proteomes" id="UP000243052">
    <property type="component" value="Chromosome ii"/>
</dbReference>
<dbReference type="OrthoDB" id="2122015at2759"/>
<keyword evidence="3" id="KW-1185">Reference proteome</keyword>
<proteinExistence type="predicted"/>
<gene>
    <name evidence="2" type="ORF">AW171_hschr2933</name>
</gene>
<dbReference type="EMBL" id="CP014242">
    <property type="protein sequence ID" value="AMD19121.1"/>
    <property type="molecule type" value="Genomic_DNA"/>
</dbReference>
<dbReference type="InterPro" id="IPR035195">
    <property type="entry name" value="Emr1"/>
</dbReference>
<feature type="transmembrane region" description="Helical" evidence="1">
    <location>
        <begin position="28"/>
        <end position="48"/>
    </location>
</feature>
<evidence type="ECO:0000313" key="2">
    <source>
        <dbReference type="EMBL" id="AMD19121.1"/>
    </source>
</evidence>
<sequence length="49" mass="5682">MIAFFQQIRSIFRESHTPLQQIILSRKAFFQLLGYLGACTIFTVLAQAY</sequence>
<name>A0A109UX11_9SACH</name>
<keyword evidence="1" id="KW-0472">Membrane</keyword>
<keyword evidence="1" id="KW-0812">Transmembrane</keyword>
<dbReference type="AlphaFoldDB" id="A0A109UX11"/>
<evidence type="ECO:0000313" key="3">
    <source>
        <dbReference type="Proteomes" id="UP000243052"/>
    </source>
</evidence>
<protein>
    <submittedName>
        <fullName evidence="2">HBR220Wp</fullName>
    </submittedName>
</protein>
<organism evidence="2 3">
    <name type="scientific">Eremothecium sinecaudum</name>
    <dbReference type="NCBI Taxonomy" id="45286"/>
    <lineage>
        <taxon>Eukaryota</taxon>
        <taxon>Fungi</taxon>
        <taxon>Dikarya</taxon>
        <taxon>Ascomycota</taxon>
        <taxon>Saccharomycotina</taxon>
        <taxon>Saccharomycetes</taxon>
        <taxon>Saccharomycetales</taxon>
        <taxon>Saccharomycetaceae</taxon>
        <taxon>Eremothecium</taxon>
    </lineage>
</organism>
<evidence type="ECO:0000256" key="1">
    <source>
        <dbReference type="SAM" id="Phobius"/>
    </source>
</evidence>
<dbReference type="GO" id="GO:0007008">
    <property type="term" value="P:outer mitochondrial membrane organization"/>
    <property type="evidence" value="ECO:0007669"/>
    <property type="project" value="InterPro"/>
</dbReference>
<accession>A0A109UX11</accession>
<dbReference type="RefSeq" id="XP_017986117.1">
    <property type="nucleotide sequence ID" value="XM_018130628.1"/>
</dbReference>
<keyword evidence="1" id="KW-1133">Transmembrane helix</keyword>
<dbReference type="GeneID" id="28722587"/>
<reference evidence="2 3" key="1">
    <citation type="submission" date="2016-01" db="EMBL/GenBank/DDBJ databases">
        <title>Genome sequence of the yeast Holleya sinecauda.</title>
        <authorList>
            <person name="Dietrich F.S."/>
        </authorList>
    </citation>
    <scope>NUCLEOTIDE SEQUENCE [LARGE SCALE GENOMIC DNA]</scope>
    <source>
        <strain evidence="2 3">ATCC 58844</strain>
    </source>
</reference>
<dbReference type="Pfam" id="PF17237">
    <property type="entry name" value="Emr1"/>
    <property type="match status" value="1"/>
</dbReference>
<dbReference type="GO" id="GO:0005739">
    <property type="term" value="C:mitochondrion"/>
    <property type="evidence" value="ECO:0007669"/>
    <property type="project" value="GOC"/>
</dbReference>